<dbReference type="SMART" id="SM01189">
    <property type="entry name" value="ELM2"/>
    <property type="match status" value="1"/>
</dbReference>
<keyword evidence="4" id="KW-0539">Nucleus</keyword>
<reference evidence="7 8" key="1">
    <citation type="journal article" date="2002" name="Science">
        <title>The genome sequence of the malaria mosquito Anopheles gambiae.</title>
        <authorList>
            <person name="Holt R.A."/>
            <person name="Subramanian G.M."/>
            <person name="Halpern A."/>
            <person name="Sutton G.G."/>
            <person name="Charlab R."/>
            <person name="Nusskern D.R."/>
            <person name="Wincker P."/>
            <person name="Clark A.G."/>
            <person name="Ribeiro J.M."/>
            <person name="Wides R."/>
            <person name="Salzberg S.L."/>
            <person name="Loftus B."/>
            <person name="Yandell M."/>
            <person name="Majoros W.H."/>
            <person name="Rusch D.B."/>
            <person name="Lai Z."/>
            <person name="Kraft C.L."/>
            <person name="Abril J.F."/>
            <person name="Anthouard V."/>
            <person name="Arensburger P."/>
            <person name="Atkinson P.W."/>
            <person name="Baden H."/>
            <person name="de Berardinis V."/>
            <person name="Baldwin D."/>
            <person name="Benes V."/>
            <person name="Biedler J."/>
            <person name="Blass C."/>
            <person name="Bolanos R."/>
            <person name="Boscus D."/>
            <person name="Barnstead M."/>
            <person name="Cai S."/>
            <person name="Center A."/>
            <person name="Chaturverdi K."/>
            <person name="Christophides G.K."/>
            <person name="Chrystal M.A."/>
            <person name="Clamp M."/>
            <person name="Cravchik A."/>
            <person name="Curwen V."/>
            <person name="Dana A."/>
            <person name="Delcher A."/>
            <person name="Dew I."/>
            <person name="Evans C.A."/>
            <person name="Flanigan M."/>
            <person name="Grundschober-Freimoser A."/>
            <person name="Friedli L."/>
            <person name="Gu Z."/>
            <person name="Guan P."/>
            <person name="Guigo R."/>
            <person name="Hillenmeyer M.E."/>
            <person name="Hladun S.L."/>
            <person name="Hogan J.R."/>
            <person name="Hong Y.S."/>
            <person name="Hoover J."/>
            <person name="Jaillon O."/>
            <person name="Ke Z."/>
            <person name="Kodira C."/>
            <person name="Kokoza E."/>
            <person name="Koutsos A."/>
            <person name="Letunic I."/>
            <person name="Levitsky A."/>
            <person name="Liang Y."/>
            <person name="Lin J.J."/>
            <person name="Lobo N.F."/>
            <person name="Lopez J.R."/>
            <person name="Malek J.A."/>
            <person name="McIntosh T.C."/>
            <person name="Meister S."/>
            <person name="Miller J."/>
            <person name="Mobarry C."/>
            <person name="Mongin E."/>
            <person name="Murphy S.D."/>
            <person name="O'Brochta D.A."/>
            <person name="Pfannkoch C."/>
            <person name="Qi R."/>
            <person name="Regier M.A."/>
            <person name="Remington K."/>
            <person name="Shao H."/>
            <person name="Sharakhova M.V."/>
            <person name="Sitter C.D."/>
            <person name="Shetty J."/>
            <person name="Smith T.J."/>
            <person name="Strong R."/>
            <person name="Sun J."/>
            <person name="Thomasova D."/>
            <person name="Ton L.Q."/>
            <person name="Topalis P."/>
            <person name="Tu Z."/>
            <person name="Unger M.F."/>
            <person name="Walenz B."/>
            <person name="Wang A."/>
            <person name="Wang J."/>
            <person name="Wang M."/>
            <person name="Wang X."/>
            <person name="Woodford K.J."/>
            <person name="Wortman J.R."/>
            <person name="Wu M."/>
            <person name="Yao A."/>
            <person name="Zdobnov E.M."/>
            <person name="Zhang H."/>
            <person name="Zhao Q."/>
            <person name="Zhao S."/>
            <person name="Zhu S.C."/>
            <person name="Zhimulev I."/>
            <person name="Coluzzi M."/>
            <person name="della Torre A."/>
            <person name="Roth C.W."/>
            <person name="Louis C."/>
            <person name="Kalush F."/>
            <person name="Mural R.J."/>
            <person name="Myers E.W."/>
            <person name="Adams M.D."/>
            <person name="Smith H.O."/>
            <person name="Broder S."/>
            <person name="Gardner M.J."/>
            <person name="Fraser C.M."/>
            <person name="Birney E."/>
            <person name="Bork P."/>
            <person name="Brey P.T."/>
            <person name="Venter J.C."/>
            <person name="Weissenbach J."/>
            <person name="Kafatos F.C."/>
            <person name="Collins F.H."/>
            <person name="Hoffman S.L."/>
        </authorList>
    </citation>
    <scope>NUCLEOTIDE SEQUENCE [LARGE SCALE GENOMIC DNA]</scope>
    <source>
        <strain evidence="7 8">PEST</strain>
    </source>
</reference>
<dbReference type="PROSITE" id="PS51156">
    <property type="entry name" value="ELM2"/>
    <property type="match status" value="1"/>
</dbReference>
<dbReference type="SUPFAM" id="SSF46689">
    <property type="entry name" value="Homeodomain-like"/>
    <property type="match status" value="1"/>
</dbReference>
<feature type="region of interest" description="Disordered" evidence="5">
    <location>
        <begin position="1"/>
        <end position="53"/>
    </location>
</feature>
<protein>
    <recommendedName>
        <fullName evidence="6">ELM2 domain-containing protein</fullName>
    </recommendedName>
</protein>
<feature type="domain" description="ELM2" evidence="6">
    <location>
        <begin position="67"/>
        <end position="153"/>
    </location>
</feature>
<feature type="compositionally biased region" description="Basic and acidic residues" evidence="5">
    <location>
        <begin position="84"/>
        <end position="96"/>
    </location>
</feature>
<evidence type="ECO:0000256" key="1">
    <source>
        <dbReference type="ARBA" id="ARBA00004123"/>
    </source>
</evidence>
<dbReference type="Pfam" id="PF01448">
    <property type="entry name" value="ELM2"/>
    <property type="match status" value="1"/>
</dbReference>
<dbReference type="Proteomes" id="UP000007062">
    <property type="component" value="Chromosome X"/>
</dbReference>
<organism evidence="7 8">
    <name type="scientific">Anopheles gambiae</name>
    <name type="common">African malaria mosquito</name>
    <dbReference type="NCBI Taxonomy" id="7165"/>
    <lineage>
        <taxon>Eukaryota</taxon>
        <taxon>Metazoa</taxon>
        <taxon>Ecdysozoa</taxon>
        <taxon>Arthropoda</taxon>
        <taxon>Hexapoda</taxon>
        <taxon>Insecta</taxon>
        <taxon>Pterygota</taxon>
        <taxon>Neoptera</taxon>
        <taxon>Endopterygota</taxon>
        <taxon>Diptera</taxon>
        <taxon>Nematocera</taxon>
        <taxon>Culicoidea</taxon>
        <taxon>Culicidae</taxon>
        <taxon>Anophelinae</taxon>
        <taxon>Anopheles</taxon>
    </lineage>
</organism>
<reference evidence="7" key="3">
    <citation type="submission" date="2025-05" db="UniProtKB">
        <authorList>
            <consortium name="EnsemblMetazoa"/>
        </authorList>
    </citation>
    <scope>IDENTIFICATION</scope>
    <source>
        <strain evidence="7">PEST</strain>
    </source>
</reference>
<accession>A0ABK8EZV2</accession>
<dbReference type="Gene3D" id="4.10.1240.50">
    <property type="match status" value="1"/>
</dbReference>
<dbReference type="EnsemblMetazoa" id="AGAP000072.R715">
    <property type="protein sequence ID" value="AGAP000072.P715"/>
    <property type="gene ID" value="AGAP000072"/>
</dbReference>
<name>A0ABK8EZV2_ANOGA</name>
<dbReference type="InterPro" id="IPR009057">
    <property type="entry name" value="Homeodomain-like_sf"/>
</dbReference>
<dbReference type="InterPro" id="IPR051066">
    <property type="entry name" value="Trans_reg/Corepressor"/>
</dbReference>
<evidence type="ECO:0000256" key="3">
    <source>
        <dbReference type="ARBA" id="ARBA00023163"/>
    </source>
</evidence>
<dbReference type="InterPro" id="IPR000949">
    <property type="entry name" value="ELM2_dom"/>
</dbReference>
<feature type="region of interest" description="Disordered" evidence="5">
    <location>
        <begin position="225"/>
        <end position="286"/>
    </location>
</feature>
<feature type="compositionally biased region" description="Polar residues" evidence="5">
    <location>
        <begin position="16"/>
        <end position="25"/>
    </location>
</feature>
<reference evidence="7 8" key="2">
    <citation type="journal article" date="2004" name="Trends Parasitol.">
        <title>The Anopheles gambiae genome: an update.</title>
        <authorList>
            <person name="Mongin E."/>
            <person name="Louis C."/>
            <person name="Holt R.A."/>
            <person name="Birney E."/>
            <person name="Collins F.H."/>
        </authorList>
    </citation>
    <scope>NUCLEOTIDE SEQUENCE [LARGE SCALE GENOMIC DNA]</scope>
    <source>
        <strain evidence="7 8">PEST</strain>
    </source>
</reference>
<keyword evidence="8" id="KW-1185">Reference proteome</keyword>
<dbReference type="PANTHER" id="PTHR16089:SF28">
    <property type="entry name" value="REST COREPRESSOR"/>
    <property type="match status" value="1"/>
</dbReference>
<feature type="region of interest" description="Disordered" evidence="5">
    <location>
        <begin position="78"/>
        <end position="98"/>
    </location>
</feature>
<keyword evidence="3" id="KW-0804">Transcription</keyword>
<evidence type="ECO:0000313" key="8">
    <source>
        <dbReference type="Proteomes" id="UP000007062"/>
    </source>
</evidence>
<evidence type="ECO:0000256" key="4">
    <source>
        <dbReference type="ARBA" id="ARBA00023242"/>
    </source>
</evidence>
<keyword evidence="2" id="KW-0805">Transcription regulation</keyword>
<dbReference type="Gene3D" id="1.10.10.60">
    <property type="entry name" value="Homeodomain-like"/>
    <property type="match status" value="1"/>
</dbReference>
<comment type="subcellular location">
    <subcellularLocation>
        <location evidence="1">Nucleus</location>
    </subcellularLocation>
</comment>
<sequence length="286" mass="32209">MEMFPSDGESNEGQEKLNNPSSDSGDSGLAEDDSKKSSSSTDTRPRTNLDFEANHLMDEMLHNIPKKSSRVGSAYQADIPEFVPPDRRRSEERQNEPEVPLWVPQENIPEAALQEFLTVAKGRHSFNEEQAMALLYREGYNLERAYHALPTYIVHHETWAEEQRVLFAEAHYFYDNNFHLYHRILPNKSLHSIVQYYYKWKNDPTAPRMKSKILKKKRRAVSALGRGSALLPSTSRAGMHGDGAGTSGGNIPNGETGPIPSTNAPVHGESEEGDGMPSRGEDHHRR</sequence>
<evidence type="ECO:0000313" key="7">
    <source>
        <dbReference type="EnsemblMetazoa" id="AGAP000072.P715"/>
    </source>
</evidence>
<evidence type="ECO:0000256" key="2">
    <source>
        <dbReference type="ARBA" id="ARBA00023015"/>
    </source>
</evidence>
<proteinExistence type="predicted"/>
<dbReference type="PANTHER" id="PTHR16089">
    <property type="entry name" value="REST COREPRESSOR COREST PROTEIN-RELATED"/>
    <property type="match status" value="1"/>
</dbReference>
<dbReference type="EMBL" id="AAAB01008846">
    <property type="status" value="NOT_ANNOTATED_CDS"/>
    <property type="molecule type" value="Genomic_DNA"/>
</dbReference>
<evidence type="ECO:0000256" key="5">
    <source>
        <dbReference type="SAM" id="MobiDB-lite"/>
    </source>
</evidence>
<evidence type="ECO:0000259" key="6">
    <source>
        <dbReference type="PROSITE" id="PS51156"/>
    </source>
</evidence>
<gene>
    <name evidence="7" type="primary">1272202</name>
</gene>
<feature type="compositionally biased region" description="Basic and acidic residues" evidence="5">
    <location>
        <begin position="43"/>
        <end position="53"/>
    </location>
</feature>